<dbReference type="STRING" id="392015.SAMN05421543_10225"/>
<dbReference type="RefSeq" id="WP_074949356.1">
    <property type="nucleotide sequence ID" value="NZ_FPBV01000002.1"/>
</dbReference>
<evidence type="ECO:0000259" key="1">
    <source>
        <dbReference type="Pfam" id="PF07929"/>
    </source>
</evidence>
<evidence type="ECO:0000313" key="2">
    <source>
        <dbReference type="EMBL" id="SFU44029.1"/>
    </source>
</evidence>
<name>A0A1I7G6G0_9BACL</name>
<dbReference type="InterPro" id="IPR012912">
    <property type="entry name" value="Plasmid_pRiA4b_Orf3-like"/>
</dbReference>
<dbReference type="Proteomes" id="UP000183508">
    <property type="component" value="Unassembled WGS sequence"/>
</dbReference>
<reference evidence="3" key="1">
    <citation type="submission" date="2016-10" db="EMBL/GenBank/DDBJ databases">
        <authorList>
            <person name="Varghese N."/>
        </authorList>
    </citation>
    <scope>NUCLEOTIDE SEQUENCE [LARGE SCALE GENOMIC DNA]</scope>
    <source>
        <strain evidence="3">DSM 17980</strain>
    </source>
</reference>
<dbReference type="SUPFAM" id="SSF159941">
    <property type="entry name" value="MM3350-like"/>
    <property type="match status" value="1"/>
</dbReference>
<evidence type="ECO:0000313" key="3">
    <source>
        <dbReference type="Proteomes" id="UP000183508"/>
    </source>
</evidence>
<organism evidence="2 3">
    <name type="scientific">Alicyclobacillus macrosporangiidus</name>
    <dbReference type="NCBI Taxonomy" id="392015"/>
    <lineage>
        <taxon>Bacteria</taxon>
        <taxon>Bacillati</taxon>
        <taxon>Bacillota</taxon>
        <taxon>Bacilli</taxon>
        <taxon>Bacillales</taxon>
        <taxon>Alicyclobacillaceae</taxon>
        <taxon>Alicyclobacillus</taxon>
    </lineage>
</organism>
<protein>
    <submittedName>
        <fullName evidence="2">PRiA4b ORF-3-like protein</fullName>
    </submittedName>
</protein>
<dbReference type="EMBL" id="FPBV01000002">
    <property type="protein sequence ID" value="SFU44029.1"/>
    <property type="molecule type" value="Genomic_DNA"/>
</dbReference>
<dbReference type="OrthoDB" id="9801392at2"/>
<dbReference type="AlphaFoldDB" id="A0A1I7G6G0"/>
<keyword evidence="3" id="KW-1185">Reference proteome</keyword>
<dbReference type="Pfam" id="PF07929">
    <property type="entry name" value="PRiA4_ORF3"/>
    <property type="match status" value="1"/>
</dbReference>
<feature type="domain" description="Plasmid pRiA4b Orf3-like" evidence="1">
    <location>
        <begin position="41"/>
        <end position="161"/>
    </location>
</feature>
<accession>A0A1I7G6G0</accession>
<sequence>MVKRTTARAVSHRSASPTRSAAVLQLKVTQSDLLARVRGYPYRVIEILGRQTLAELAEAILDSFDFEHDHLYGFYDNLKNWPASAEKYEWFEDDDLVTDSWFKHDALSVRDTKVSNVFREPKQKMLFLYDYGAEHRFIVQFLRAVPDDGESIFPLVIEAVGDPWPQYPDWDEEDVDSGVQG</sequence>
<gene>
    <name evidence="2" type="ORF">SAMN05421543_10225</name>
</gene>
<proteinExistence type="predicted"/>
<dbReference type="Gene3D" id="3.10.290.30">
    <property type="entry name" value="MM3350-like"/>
    <property type="match status" value="1"/>
</dbReference>
<dbReference type="InterPro" id="IPR024047">
    <property type="entry name" value="MM3350-like_sf"/>
</dbReference>